<evidence type="ECO:0000256" key="5">
    <source>
        <dbReference type="ARBA" id="ARBA00023136"/>
    </source>
</evidence>
<dbReference type="Proteomes" id="UP000269157">
    <property type="component" value="Unassembled WGS sequence"/>
</dbReference>
<accession>A0A497VPQ7</accession>
<evidence type="ECO:0000256" key="1">
    <source>
        <dbReference type="ARBA" id="ARBA00004651"/>
    </source>
</evidence>
<evidence type="ECO:0000256" key="2">
    <source>
        <dbReference type="ARBA" id="ARBA00022475"/>
    </source>
</evidence>
<evidence type="ECO:0000313" key="9">
    <source>
        <dbReference type="Proteomes" id="UP000269157"/>
    </source>
</evidence>
<comment type="subcellular location">
    <subcellularLocation>
        <location evidence="1">Cell membrane</location>
        <topology evidence="1">Multi-pass membrane protein</topology>
    </subcellularLocation>
</comment>
<evidence type="ECO:0000256" key="4">
    <source>
        <dbReference type="ARBA" id="ARBA00022989"/>
    </source>
</evidence>
<dbReference type="InterPro" id="IPR032694">
    <property type="entry name" value="CopC/D"/>
</dbReference>
<feature type="transmembrane region" description="Helical" evidence="6">
    <location>
        <begin position="140"/>
        <end position="159"/>
    </location>
</feature>
<dbReference type="GO" id="GO:0006825">
    <property type="term" value="P:copper ion transport"/>
    <property type="evidence" value="ECO:0007669"/>
    <property type="project" value="InterPro"/>
</dbReference>
<feature type="domain" description="Copper resistance protein D" evidence="7">
    <location>
        <begin position="177"/>
        <end position="274"/>
    </location>
</feature>
<dbReference type="GO" id="GO:0005886">
    <property type="term" value="C:plasma membrane"/>
    <property type="evidence" value="ECO:0007669"/>
    <property type="project" value="UniProtKB-SubCell"/>
</dbReference>
<dbReference type="Pfam" id="PF05425">
    <property type="entry name" value="CopD"/>
    <property type="match status" value="1"/>
</dbReference>
<name>A0A497VPQ7_9RHOB</name>
<dbReference type="RefSeq" id="WP_121027295.1">
    <property type="nucleotide sequence ID" value="NZ_RCCE01000006.1"/>
</dbReference>
<dbReference type="AlphaFoldDB" id="A0A497VPQ7"/>
<dbReference type="OrthoDB" id="8478277at2"/>
<protein>
    <submittedName>
        <fullName evidence="8">Putative copper resistance protein D</fullName>
    </submittedName>
</protein>
<feature type="transmembrane region" description="Helical" evidence="6">
    <location>
        <begin position="179"/>
        <end position="202"/>
    </location>
</feature>
<comment type="caution">
    <text evidence="8">The sequence shown here is derived from an EMBL/GenBank/DDBJ whole genome shotgun (WGS) entry which is preliminary data.</text>
</comment>
<evidence type="ECO:0000256" key="3">
    <source>
        <dbReference type="ARBA" id="ARBA00022692"/>
    </source>
</evidence>
<keyword evidence="2" id="KW-1003">Cell membrane</keyword>
<feature type="transmembrane region" description="Helical" evidence="6">
    <location>
        <begin position="208"/>
        <end position="233"/>
    </location>
</feature>
<reference evidence="8 9" key="1">
    <citation type="submission" date="2018-10" db="EMBL/GenBank/DDBJ databases">
        <title>Genomic Encyclopedia of Archaeal and Bacterial Type Strains, Phase II (KMG-II): from individual species to whole genera.</title>
        <authorList>
            <person name="Goeker M."/>
        </authorList>
    </citation>
    <scope>NUCLEOTIDE SEQUENCE [LARGE SCALE GENOMIC DNA]</scope>
    <source>
        <strain evidence="8 9">DSM 29466</strain>
    </source>
</reference>
<dbReference type="PANTHER" id="PTHR34820">
    <property type="entry name" value="INNER MEMBRANE PROTEIN YEBZ"/>
    <property type="match status" value="1"/>
</dbReference>
<keyword evidence="3 6" id="KW-0812">Transmembrane</keyword>
<dbReference type="EMBL" id="RCCE01000006">
    <property type="protein sequence ID" value="RLJ40924.1"/>
    <property type="molecule type" value="Genomic_DNA"/>
</dbReference>
<evidence type="ECO:0000313" key="8">
    <source>
        <dbReference type="EMBL" id="RLJ40924.1"/>
    </source>
</evidence>
<keyword evidence="5 6" id="KW-0472">Membrane</keyword>
<organism evidence="8 9">
    <name type="scientific">Litoreibacter meonggei</name>
    <dbReference type="NCBI Taxonomy" id="1049199"/>
    <lineage>
        <taxon>Bacteria</taxon>
        <taxon>Pseudomonadati</taxon>
        <taxon>Pseudomonadota</taxon>
        <taxon>Alphaproteobacteria</taxon>
        <taxon>Rhodobacterales</taxon>
        <taxon>Roseobacteraceae</taxon>
        <taxon>Litoreibacter</taxon>
    </lineage>
</organism>
<keyword evidence="4 6" id="KW-1133">Transmembrane helix</keyword>
<feature type="transmembrane region" description="Helical" evidence="6">
    <location>
        <begin position="79"/>
        <end position="101"/>
    </location>
</feature>
<feature type="transmembrane region" description="Helical" evidence="6">
    <location>
        <begin position="261"/>
        <end position="280"/>
    </location>
</feature>
<feature type="transmembrane region" description="Helical" evidence="6">
    <location>
        <begin position="108"/>
        <end position="128"/>
    </location>
</feature>
<feature type="transmembrane region" description="Helical" evidence="6">
    <location>
        <begin position="6"/>
        <end position="33"/>
    </location>
</feature>
<evidence type="ECO:0000259" key="7">
    <source>
        <dbReference type="Pfam" id="PF05425"/>
    </source>
</evidence>
<evidence type="ECO:0000256" key="6">
    <source>
        <dbReference type="SAM" id="Phobius"/>
    </source>
</evidence>
<dbReference type="InterPro" id="IPR008457">
    <property type="entry name" value="Cu-R_CopD_dom"/>
</dbReference>
<keyword evidence="9" id="KW-1185">Reference proteome</keyword>
<gene>
    <name evidence="8" type="ORF">BCF46_3495</name>
</gene>
<sequence length="282" mass="29427">MPDLWGIAAIVAKFGLYLGIFTAAGTVFTAVIFRLVRYRGVACGFACIGLVSALMSFFLQGAMLTGDASGLSDPEMLGLLWQTPSGTALMYRMAGLGLLIAGLFAGRIGLVGSANGGVLAIWSFNHIGHVAGQNALLLDLALMLHLLVAAFWIGILMPLRRLARSRETADVAASVGHRFGQIASVAVPILIVAGVYMGYVLVGSVSALFGAAYGQAIIIKLTLVGILLALAALNKLRFVPGLQAGDESAARKLAKAITFEWIIVLLILATTAVLTTSLTLPT</sequence>
<proteinExistence type="predicted"/>
<dbReference type="PANTHER" id="PTHR34820:SF4">
    <property type="entry name" value="INNER MEMBRANE PROTEIN YEBZ"/>
    <property type="match status" value="1"/>
</dbReference>
<feature type="transmembrane region" description="Helical" evidence="6">
    <location>
        <begin position="40"/>
        <end position="59"/>
    </location>
</feature>